<name>A0A494WPI3_CLOS5</name>
<dbReference type="SUPFAM" id="SSF54427">
    <property type="entry name" value="NTF2-like"/>
    <property type="match status" value="1"/>
</dbReference>
<reference evidence="2 3" key="1">
    <citation type="journal article" date="2019" name="Appl. Environ. Microbiol.">
        <title>Clostridium scindens ATCC 35704: integration of nutritional requirements, the complete genome sequence, and global transcriptional responses to bile acids.</title>
        <authorList>
            <person name="Devendran S."/>
            <person name="Shrestha R."/>
            <person name="Alves J.M.P."/>
            <person name="Wolf P.G."/>
            <person name="Ly L."/>
            <person name="Hernandez A.G."/>
            <person name="Mendez-Garcia C."/>
            <person name="Inboden A."/>
            <person name="Wiley J."/>
            <person name="Paul O."/>
            <person name="Allen A."/>
            <person name="Springer E."/>
            <person name="Wright C.L."/>
            <person name="Fields C.J."/>
            <person name="Daniel S.L."/>
            <person name="Ridlon J.M."/>
        </authorList>
    </citation>
    <scope>NUCLEOTIDE SEQUENCE [LARGE SCALE GENOMIC DNA]</scope>
    <source>
        <strain evidence="2 3">ATCC 35704</strain>
    </source>
</reference>
<dbReference type="EC" id="4.2.1.106" evidence="2"/>
<evidence type="ECO:0000313" key="3">
    <source>
        <dbReference type="Proteomes" id="UP000289664"/>
    </source>
</evidence>
<dbReference type="GO" id="GO:0033988">
    <property type="term" value="F:bile-acid 7alpha-dehydratase activity"/>
    <property type="evidence" value="ECO:0007669"/>
    <property type="project" value="UniProtKB-EC"/>
</dbReference>
<keyword evidence="3" id="KW-1185">Reference proteome</keyword>
<accession>A0A494WPI3</accession>
<protein>
    <submittedName>
        <fullName evidence="2">Bile acid 7-alpha dehydratase</fullName>
        <ecNumber evidence="2">4.2.1.106</ecNumber>
    </submittedName>
</protein>
<dbReference type="Pfam" id="PF13577">
    <property type="entry name" value="SnoaL_4"/>
    <property type="match status" value="1"/>
</dbReference>
<proteinExistence type="predicted"/>
<dbReference type="GeneID" id="62695656"/>
<dbReference type="Proteomes" id="UP000289664">
    <property type="component" value="Chromosome"/>
</dbReference>
<dbReference type="AlphaFoldDB" id="A0A494WPI3"/>
<evidence type="ECO:0000313" key="2">
    <source>
        <dbReference type="EMBL" id="QBF74036.1"/>
    </source>
</evidence>
<dbReference type="SMR" id="A0A494WPI3"/>
<sequence length="166" mass="19532">MTLEERVEALEKELQKMKDIEAIKELKGKYFRCLDGKMWDELETTLSPNIVTSYSNGKLVFHSPKEVTDYLKSTMPKEEISMHMGHTPEITIDSETTATGRWYLEDKLIFTDGKYKDVGINGGAFYTDKYEKIEGQWYILETGYVRIYEEHFMRDPKIHITMNMHK</sequence>
<dbReference type="RefSeq" id="WP_009247905.1">
    <property type="nucleotide sequence ID" value="NZ_CP036170.1"/>
</dbReference>
<dbReference type="KEGG" id="csci:HDCHBGLK_01432"/>
<dbReference type="EMBL" id="CP036170">
    <property type="protein sequence ID" value="QBF74036.1"/>
    <property type="molecule type" value="Genomic_DNA"/>
</dbReference>
<dbReference type="OrthoDB" id="2084678at2"/>
<dbReference type="InterPro" id="IPR032710">
    <property type="entry name" value="NTF2-like_dom_sf"/>
</dbReference>
<feature type="domain" description="SnoaL-like" evidence="1">
    <location>
        <begin position="16"/>
        <end position="141"/>
    </location>
</feature>
<organism evidence="2 3">
    <name type="scientific">Clostridium scindens (strain ATCC 35704 / DSM 5676 / VPI 13733 / 19)</name>
    <dbReference type="NCBI Taxonomy" id="411468"/>
    <lineage>
        <taxon>Bacteria</taxon>
        <taxon>Bacillati</taxon>
        <taxon>Bacillota</taxon>
        <taxon>Clostridia</taxon>
        <taxon>Lachnospirales</taxon>
        <taxon>Lachnospiraceae</taxon>
    </lineage>
</organism>
<gene>
    <name evidence="2" type="primary">baiE</name>
    <name evidence="2" type="ORF">HDCHBGLK_01432</name>
</gene>
<keyword evidence="2" id="KW-0456">Lyase</keyword>
<evidence type="ECO:0000259" key="1">
    <source>
        <dbReference type="Pfam" id="PF13577"/>
    </source>
</evidence>
<dbReference type="InterPro" id="IPR037401">
    <property type="entry name" value="SnoaL-like"/>
</dbReference>
<dbReference type="Gene3D" id="3.10.450.50">
    <property type="match status" value="1"/>
</dbReference>